<dbReference type="AlphaFoldDB" id="F4NTS5"/>
<dbReference type="RefSeq" id="XP_006675318.1">
    <property type="nucleotide sequence ID" value="XM_006675255.1"/>
</dbReference>
<protein>
    <submittedName>
        <fullName evidence="2">Uncharacterized protein</fullName>
    </submittedName>
</protein>
<evidence type="ECO:0000313" key="2">
    <source>
        <dbReference type="EMBL" id="EGF83952.1"/>
    </source>
</evidence>
<dbReference type="EMBL" id="GL882879">
    <property type="protein sequence ID" value="EGF83952.1"/>
    <property type="molecule type" value="Genomic_DNA"/>
</dbReference>
<organism evidence="2 3">
    <name type="scientific">Batrachochytrium dendrobatidis (strain JAM81 / FGSC 10211)</name>
    <name type="common">Frog chytrid fungus</name>
    <dbReference type="NCBI Taxonomy" id="684364"/>
    <lineage>
        <taxon>Eukaryota</taxon>
        <taxon>Fungi</taxon>
        <taxon>Fungi incertae sedis</taxon>
        <taxon>Chytridiomycota</taxon>
        <taxon>Chytridiomycota incertae sedis</taxon>
        <taxon>Chytridiomycetes</taxon>
        <taxon>Rhizophydiales</taxon>
        <taxon>Rhizophydiales incertae sedis</taxon>
        <taxon>Batrachochytrium</taxon>
    </lineage>
</organism>
<keyword evidence="3" id="KW-1185">Reference proteome</keyword>
<sequence length="165" mass="18865">MDRIELHCHNYRQHCIGIVSVIQDATETSFNQQNPDYRLHRIWLVNMSDWISRVCKCKIKPAKTCDLKCGYRMFELSAFRPKPECSTQELKQCQNLLMFCYAVQAISDSHYPTCWQSAYIVSIVLIACINKNDGDHIDHIGINGKYGITLVDADLVGLQGLANTH</sequence>
<accession>F4NTS5</accession>
<dbReference type="GeneID" id="18237685"/>
<evidence type="ECO:0000313" key="3">
    <source>
        <dbReference type="Proteomes" id="UP000007241"/>
    </source>
</evidence>
<dbReference type="Proteomes" id="UP000007241">
    <property type="component" value="Unassembled WGS sequence"/>
</dbReference>
<dbReference type="GeneID" id="18237686"/>
<dbReference type="HOGENOM" id="CLU_1610443_0_0_1"/>
<proteinExistence type="predicted"/>
<reference evidence="2 3" key="1">
    <citation type="submission" date="2009-12" db="EMBL/GenBank/DDBJ databases">
        <title>The draft genome of Batrachochytrium dendrobatidis.</title>
        <authorList>
            <consortium name="US DOE Joint Genome Institute (JGI-PGF)"/>
            <person name="Kuo A."/>
            <person name="Salamov A."/>
            <person name="Schmutz J."/>
            <person name="Lucas S."/>
            <person name="Pitluck S."/>
            <person name="Rosenblum E."/>
            <person name="Stajich J."/>
            <person name="Eisen M."/>
            <person name="Grigoriev I.V."/>
        </authorList>
    </citation>
    <scope>NUCLEOTIDE SEQUENCE [LARGE SCALE GENOMIC DNA]</scope>
    <source>
        <strain evidence="2">JAM81</strain>
        <strain evidence="3">JAM81 / FGSC 10211</strain>
    </source>
</reference>
<gene>
    <name evidence="2" type="ORF">BATDEDRAFT_21550</name>
    <name evidence="1" type="ORF">BATDEDRAFT_21551</name>
</gene>
<name>F4NTS5_BATDJ</name>
<dbReference type="EMBL" id="GL882879">
    <property type="protein sequence ID" value="EGF83130.1"/>
    <property type="molecule type" value="Genomic_DNA"/>
</dbReference>
<dbReference type="RefSeq" id="XP_006675317.1">
    <property type="nucleotide sequence ID" value="XM_006675254.1"/>
</dbReference>
<evidence type="ECO:0000313" key="1">
    <source>
        <dbReference type="EMBL" id="EGF83130.1"/>
    </source>
</evidence>